<evidence type="ECO:0000259" key="2">
    <source>
        <dbReference type="SMART" id="SM00581"/>
    </source>
</evidence>
<evidence type="ECO:0000256" key="1">
    <source>
        <dbReference type="SAM" id="MobiDB-lite"/>
    </source>
</evidence>
<dbReference type="InterPro" id="IPR006568">
    <property type="entry name" value="PSP_pro-rich"/>
</dbReference>
<evidence type="ECO:0000313" key="3">
    <source>
        <dbReference type="EMBL" id="KAF7115930.1"/>
    </source>
</evidence>
<dbReference type="AlphaFoldDB" id="A0A834FVT2"/>
<dbReference type="PANTHER" id="PTHR48227:SF1">
    <property type="entry name" value="DNA LIGASE 1-LIKE"/>
    <property type="match status" value="1"/>
</dbReference>
<feature type="domain" description="PSP proline-rich" evidence="2">
    <location>
        <begin position="135"/>
        <end position="187"/>
    </location>
</feature>
<reference evidence="3" key="1">
    <citation type="submission" date="2019-11" db="EMBL/GenBank/DDBJ databases">
        <authorList>
            <person name="Liu Y."/>
            <person name="Hou J."/>
            <person name="Li T.-Q."/>
            <person name="Guan C.-H."/>
            <person name="Wu X."/>
            <person name="Wu H.-Z."/>
            <person name="Ling F."/>
            <person name="Zhang R."/>
            <person name="Shi X.-G."/>
            <person name="Ren J.-P."/>
            <person name="Chen E.-F."/>
            <person name="Sun J.-M."/>
        </authorList>
    </citation>
    <scope>NUCLEOTIDE SEQUENCE</scope>
    <source>
        <strain evidence="3">Adult_tree_wgs_1</strain>
        <tissue evidence="3">Leaves</tissue>
    </source>
</reference>
<organism evidence="3 4">
    <name type="scientific">Rhododendron simsii</name>
    <name type="common">Sims's rhododendron</name>
    <dbReference type="NCBI Taxonomy" id="118357"/>
    <lineage>
        <taxon>Eukaryota</taxon>
        <taxon>Viridiplantae</taxon>
        <taxon>Streptophyta</taxon>
        <taxon>Embryophyta</taxon>
        <taxon>Tracheophyta</taxon>
        <taxon>Spermatophyta</taxon>
        <taxon>Magnoliopsida</taxon>
        <taxon>eudicotyledons</taxon>
        <taxon>Gunneridae</taxon>
        <taxon>Pentapetalae</taxon>
        <taxon>asterids</taxon>
        <taxon>Ericales</taxon>
        <taxon>Ericaceae</taxon>
        <taxon>Ericoideae</taxon>
        <taxon>Rhodoreae</taxon>
        <taxon>Rhododendron</taxon>
    </lineage>
</organism>
<gene>
    <name evidence="3" type="ORF">RHSIM_RhsimUnG0043300</name>
</gene>
<protein>
    <recommendedName>
        <fullName evidence="2">PSP proline-rich domain-containing protein</fullName>
    </recommendedName>
</protein>
<keyword evidence="4" id="KW-1185">Reference proteome</keyword>
<feature type="compositionally biased region" description="Basic and acidic residues" evidence="1">
    <location>
        <begin position="60"/>
        <end position="79"/>
    </location>
</feature>
<dbReference type="EMBL" id="WJXA01000106">
    <property type="protein sequence ID" value="KAF7115930.1"/>
    <property type="molecule type" value="Genomic_DNA"/>
</dbReference>
<evidence type="ECO:0000313" key="4">
    <source>
        <dbReference type="Proteomes" id="UP000626092"/>
    </source>
</evidence>
<dbReference type="OrthoDB" id="696117at2759"/>
<accession>A0A834FVT2</accession>
<dbReference type="Pfam" id="PF04046">
    <property type="entry name" value="PSP"/>
    <property type="match status" value="1"/>
</dbReference>
<dbReference type="PANTHER" id="PTHR48227">
    <property type="entry name" value="DNA TOPOISOMERASE 1-LIKE"/>
    <property type="match status" value="1"/>
</dbReference>
<dbReference type="SMART" id="SM00581">
    <property type="entry name" value="PSP"/>
    <property type="match status" value="1"/>
</dbReference>
<dbReference type="Proteomes" id="UP000626092">
    <property type="component" value="Unassembled WGS sequence"/>
</dbReference>
<feature type="region of interest" description="Disordered" evidence="1">
    <location>
        <begin position="60"/>
        <end position="97"/>
    </location>
</feature>
<comment type="caution">
    <text evidence="3">The sequence shown here is derived from an EMBL/GenBank/DDBJ whole genome shotgun (WGS) entry which is preliminary data.</text>
</comment>
<sequence length="214" mass="23842">MKSISGKTTSTKEISLSKASKVLSNFVNAGTGASQVLSSYLRRASASYDDLVRLHKDLKASNESRENSSKKRTRLVREKRLNKKRKSDERGEKSGNNVDQIPCMLVVEIKLEVEDDLDIVESVFINNAPVHSVKLREMKPGILSQELKEALGMAEGAPPPWLINIQSYGPPPYPHLKIPGLNAPIPPRASYFWLSSWRLNSTCDIILNIMIISV</sequence>
<name>A0A834FVT2_RHOSS</name>
<proteinExistence type="predicted"/>